<keyword evidence="1" id="KW-0175">Coiled coil</keyword>
<dbReference type="AlphaFoldDB" id="A0A5B8MKR7"/>
<feature type="coiled-coil region" evidence="1">
    <location>
        <begin position="230"/>
        <end position="291"/>
    </location>
</feature>
<proteinExistence type="predicted"/>
<dbReference type="Proteomes" id="UP000316726">
    <property type="component" value="Chromosome 4"/>
</dbReference>
<protein>
    <submittedName>
        <fullName evidence="3">Uncharacterized protein</fullName>
    </submittedName>
</protein>
<name>A0A5B8MKR7_9CHLO</name>
<gene>
    <name evidence="3" type="ORF">A3770_04p28130</name>
</gene>
<organism evidence="3 4">
    <name type="scientific">Chloropicon primus</name>
    <dbReference type="NCBI Taxonomy" id="1764295"/>
    <lineage>
        <taxon>Eukaryota</taxon>
        <taxon>Viridiplantae</taxon>
        <taxon>Chlorophyta</taxon>
        <taxon>Chloropicophyceae</taxon>
        <taxon>Chloropicales</taxon>
        <taxon>Chloropicaceae</taxon>
        <taxon>Chloropicon</taxon>
    </lineage>
</organism>
<dbReference type="EMBL" id="CP031037">
    <property type="protein sequence ID" value="QDZ20295.1"/>
    <property type="molecule type" value="Genomic_DNA"/>
</dbReference>
<reference evidence="3 4" key="1">
    <citation type="submission" date="2018-07" db="EMBL/GenBank/DDBJ databases">
        <title>The complete nuclear genome of the prasinophyte Chloropicon primus (CCMP1205).</title>
        <authorList>
            <person name="Pombert J.-F."/>
            <person name="Otis C."/>
            <person name="Turmel M."/>
            <person name="Lemieux C."/>
        </authorList>
    </citation>
    <scope>NUCLEOTIDE SEQUENCE [LARGE SCALE GENOMIC DNA]</scope>
    <source>
        <strain evidence="3 4">CCMP1205</strain>
    </source>
</reference>
<feature type="region of interest" description="Disordered" evidence="2">
    <location>
        <begin position="473"/>
        <end position="594"/>
    </location>
</feature>
<feature type="compositionally biased region" description="Basic and acidic residues" evidence="2">
    <location>
        <begin position="479"/>
        <end position="543"/>
    </location>
</feature>
<keyword evidence="4" id="KW-1185">Reference proteome</keyword>
<accession>A0A5B8MKR7</accession>
<evidence type="ECO:0000256" key="1">
    <source>
        <dbReference type="SAM" id="Coils"/>
    </source>
</evidence>
<evidence type="ECO:0000313" key="4">
    <source>
        <dbReference type="Proteomes" id="UP000316726"/>
    </source>
</evidence>
<sequence>MASGQLLDRGNKPMPWAHTAKKCKSGVLDLIHKVSKFEEQSSLFKSAEYTSSGPTRSIYRIHEKYAESLNREKRLKILLVWRSYAKSKKQSRQASKSLHSLRQQFRLRMLFLKWHSVAVKQPKMMMGAYKRLQRRGHHSLSVISAQYGAYAHYWLRVLLLSWKRLVFDAPGGFLLHRETRLRRQQNFGNALFTSTKLLSRAYEVHDKETQCTLRSREETVYDKKIQELDAEREQGKMEEVERVNRENELRSQLDRLKSDYEAMQEEMQRALELEKQNLAEAQKQIQRQQRLLSVKSFATGDMESLTSELKGMREQALTFPMMYDCPVVATINNIHQIELRNLDNTQKLLQPISHRISSCKLCGETLLVYENDNVLISFDSENPANLFVVVGVLTEHIQRNRTDSTGATIYLNVYHQQSRHAQSQVEEKPLDEIKAANHKVELLLSDHAEEKKTIEDLMKENSQAERPAMISARQPLVELEEKPKLSLDQQLRKKEAKEKPKLSLDQQLRKKEAKEKPKLSLDQQLREAEQRKESESRPSKDDAENSPASFHQKLMLSTGSRSKSKPNADEGALFSRLSMSHRPSEANLGLIEEL</sequence>
<evidence type="ECO:0000256" key="2">
    <source>
        <dbReference type="SAM" id="MobiDB-lite"/>
    </source>
</evidence>
<evidence type="ECO:0000313" key="3">
    <source>
        <dbReference type="EMBL" id="QDZ20295.1"/>
    </source>
</evidence>